<dbReference type="EMBL" id="MGDX01000006">
    <property type="protein sequence ID" value="OGL71754.1"/>
    <property type="molecule type" value="Genomic_DNA"/>
</dbReference>
<comment type="caution">
    <text evidence="1">The sequence shown here is derived from an EMBL/GenBank/DDBJ whole genome shotgun (WGS) entry which is preliminary data.</text>
</comment>
<dbReference type="AlphaFoldDB" id="A0A1F7U1V6"/>
<protein>
    <recommendedName>
        <fullName evidence="3">VWFA domain-containing protein</fullName>
    </recommendedName>
</protein>
<dbReference type="STRING" id="1802389.A3C17_02975"/>
<sequence>MLDGNLQRWCTRIGYIMNIQLPREIKGSDAVLVTLLLDDSDSISACRNVSVVTRGANAFREQLIRRGGSAMQAFLRVATLNQRDVGRDFVVLSNTEPLENDDWFRPGFNTPLFAAARRALYVSAESARRARVWYSGDVLSITVIVTDGADNASGDITAQRVCRRVQKMLATGHHMVVGCGVYDGATDFHAVFRSMGIPDRMVMVMERTDEDIEEGLTNLGRFAAASTENIGTFTQNLAAGVGSTPSVP</sequence>
<evidence type="ECO:0000313" key="1">
    <source>
        <dbReference type="EMBL" id="OGL71754.1"/>
    </source>
</evidence>
<name>A0A1F7U1V6_9BACT</name>
<evidence type="ECO:0000313" key="2">
    <source>
        <dbReference type="Proteomes" id="UP000177097"/>
    </source>
</evidence>
<dbReference type="Proteomes" id="UP000177097">
    <property type="component" value="Unassembled WGS sequence"/>
</dbReference>
<gene>
    <name evidence="1" type="ORF">A3C17_02975</name>
</gene>
<accession>A0A1F7U1V6</accession>
<reference evidence="1 2" key="1">
    <citation type="journal article" date="2016" name="Nat. Commun.">
        <title>Thousands of microbial genomes shed light on interconnected biogeochemical processes in an aquifer system.</title>
        <authorList>
            <person name="Anantharaman K."/>
            <person name="Brown C.T."/>
            <person name="Hug L.A."/>
            <person name="Sharon I."/>
            <person name="Castelle C.J."/>
            <person name="Probst A.J."/>
            <person name="Thomas B.C."/>
            <person name="Singh A."/>
            <person name="Wilkins M.J."/>
            <person name="Karaoz U."/>
            <person name="Brodie E.L."/>
            <person name="Williams K.H."/>
            <person name="Hubbard S.S."/>
            <person name="Banfield J.F."/>
        </authorList>
    </citation>
    <scope>NUCLEOTIDE SEQUENCE [LARGE SCALE GENOMIC DNA]</scope>
</reference>
<proteinExistence type="predicted"/>
<organism evidence="1 2">
    <name type="scientific">Candidatus Uhrbacteria bacterium RIFCSPHIGHO2_02_FULL_53_13</name>
    <dbReference type="NCBI Taxonomy" id="1802389"/>
    <lineage>
        <taxon>Bacteria</taxon>
        <taxon>Candidatus Uhriibacteriota</taxon>
    </lineage>
</organism>
<evidence type="ECO:0008006" key="3">
    <source>
        <dbReference type="Google" id="ProtNLM"/>
    </source>
</evidence>